<evidence type="ECO:0000313" key="4">
    <source>
        <dbReference type="Proteomes" id="UP000598297"/>
    </source>
</evidence>
<feature type="domain" description="Transcription regulator PadR C-terminal" evidence="2">
    <location>
        <begin position="90"/>
        <end position="168"/>
    </location>
</feature>
<keyword evidence="4" id="KW-1185">Reference proteome</keyword>
<dbReference type="Gene3D" id="1.10.10.10">
    <property type="entry name" value="Winged helix-like DNA-binding domain superfamily/Winged helix DNA-binding domain"/>
    <property type="match status" value="1"/>
</dbReference>
<proteinExistence type="predicted"/>
<dbReference type="InterPro" id="IPR005149">
    <property type="entry name" value="Tscrpt_reg_PadR_N"/>
</dbReference>
<comment type="caution">
    <text evidence="3">The sequence shown here is derived from an EMBL/GenBank/DDBJ whole genome shotgun (WGS) entry which is preliminary data.</text>
</comment>
<dbReference type="RefSeq" id="WP_161693374.1">
    <property type="nucleotide sequence ID" value="NZ_JAAAHS010000010.1"/>
</dbReference>
<sequence>MSLRHAVLGLLAAQPASGYDLLKTFQSSLANVWPATQSQLYGELARLADSGLVEVRTEGPRGRKEYEITDAGRRELRHWILEVEPERVRRSDTLLRAFLLGSVEPEHALDFLQGRATAADERHAELRALAASTPWGQGDLSVYGRITLEWGLRFSAMQREWADWAAGQIAAASPAVQQKPR</sequence>
<evidence type="ECO:0000259" key="1">
    <source>
        <dbReference type="Pfam" id="PF03551"/>
    </source>
</evidence>
<organism evidence="3 4">
    <name type="scientific">Streptomyces boluensis</name>
    <dbReference type="NCBI Taxonomy" id="1775135"/>
    <lineage>
        <taxon>Bacteria</taxon>
        <taxon>Bacillati</taxon>
        <taxon>Actinomycetota</taxon>
        <taxon>Actinomycetes</taxon>
        <taxon>Kitasatosporales</taxon>
        <taxon>Streptomycetaceae</taxon>
        <taxon>Streptomyces</taxon>
    </lineage>
</organism>
<dbReference type="PANTHER" id="PTHR43252">
    <property type="entry name" value="TRANSCRIPTIONAL REGULATOR YQJI"/>
    <property type="match status" value="1"/>
</dbReference>
<dbReference type="EMBL" id="JAAAHS010000010">
    <property type="protein sequence ID" value="NBE50383.1"/>
    <property type="molecule type" value="Genomic_DNA"/>
</dbReference>
<accession>A0A964UMB8</accession>
<dbReference type="Proteomes" id="UP000598297">
    <property type="component" value="Unassembled WGS sequence"/>
</dbReference>
<dbReference type="SUPFAM" id="SSF46785">
    <property type="entry name" value="Winged helix' DNA-binding domain"/>
    <property type="match status" value="1"/>
</dbReference>
<dbReference type="AlphaFoldDB" id="A0A964UMB8"/>
<dbReference type="Pfam" id="PF03551">
    <property type="entry name" value="PadR"/>
    <property type="match status" value="1"/>
</dbReference>
<reference evidence="3" key="1">
    <citation type="submission" date="2020-01" db="EMBL/GenBank/DDBJ databases">
        <title>Whole-genome analyses of novel actinobacteria.</title>
        <authorList>
            <person name="Sahin N."/>
        </authorList>
    </citation>
    <scope>NUCLEOTIDE SEQUENCE</scope>
    <source>
        <strain evidence="3">YC537</strain>
    </source>
</reference>
<evidence type="ECO:0000259" key="2">
    <source>
        <dbReference type="Pfam" id="PF10400"/>
    </source>
</evidence>
<dbReference type="InterPro" id="IPR018309">
    <property type="entry name" value="Tscrpt_reg_PadR_C"/>
</dbReference>
<evidence type="ECO:0000313" key="3">
    <source>
        <dbReference type="EMBL" id="NBE50383.1"/>
    </source>
</evidence>
<dbReference type="InterPro" id="IPR036388">
    <property type="entry name" value="WH-like_DNA-bd_sf"/>
</dbReference>
<feature type="domain" description="Transcription regulator PadR N-terminal" evidence="1">
    <location>
        <begin position="7"/>
        <end position="77"/>
    </location>
</feature>
<gene>
    <name evidence="3" type="ORF">GUY60_02840</name>
</gene>
<dbReference type="PANTHER" id="PTHR43252:SF2">
    <property type="entry name" value="TRANSCRIPTION REGULATOR, PADR-LIKE FAMILY"/>
    <property type="match status" value="1"/>
</dbReference>
<protein>
    <submittedName>
        <fullName evidence="3">PadR family transcriptional regulator</fullName>
    </submittedName>
</protein>
<dbReference type="OrthoDB" id="3186544at2"/>
<name>A0A964UMB8_9ACTN</name>
<dbReference type="Pfam" id="PF10400">
    <property type="entry name" value="Vir_act_alpha_C"/>
    <property type="match status" value="1"/>
</dbReference>
<dbReference type="InterPro" id="IPR036390">
    <property type="entry name" value="WH_DNA-bd_sf"/>
</dbReference>